<keyword evidence="1" id="KW-0472">Membrane</keyword>
<evidence type="ECO:0008006" key="4">
    <source>
        <dbReference type="Google" id="ProtNLM"/>
    </source>
</evidence>
<dbReference type="AlphaFoldDB" id="A0A143BKT3"/>
<keyword evidence="3" id="KW-1185">Reference proteome</keyword>
<dbReference type="SUPFAM" id="SSF159245">
    <property type="entry name" value="AttH-like"/>
    <property type="match status" value="1"/>
</dbReference>
<proteinExistence type="predicted"/>
<evidence type="ECO:0000313" key="2">
    <source>
        <dbReference type="EMBL" id="AMW05628.1"/>
    </source>
</evidence>
<dbReference type="eggNOG" id="ENOG50314QN">
    <property type="taxonomic scope" value="Bacteria"/>
</dbReference>
<gene>
    <name evidence="2" type="ORF">GEMMAAP_14080</name>
</gene>
<dbReference type="STRING" id="1379270.GEMMAAP_14080"/>
<dbReference type="EMBL" id="CP011454">
    <property type="protein sequence ID" value="AMW05628.1"/>
    <property type="molecule type" value="Genomic_DNA"/>
</dbReference>
<reference evidence="2 3" key="1">
    <citation type="journal article" date="2014" name="Proc. Natl. Acad. Sci. U.S.A.">
        <title>Functional type 2 photosynthetic reaction centers found in the rare bacterial phylum Gemmatimonadetes.</title>
        <authorList>
            <person name="Zeng Y."/>
            <person name="Feng F."/>
            <person name="Medova H."/>
            <person name="Dean J."/>
            <person name="Koblizek M."/>
        </authorList>
    </citation>
    <scope>NUCLEOTIDE SEQUENCE [LARGE SCALE GENOMIC DNA]</scope>
    <source>
        <strain evidence="2 3">AP64</strain>
    </source>
</reference>
<dbReference type="RefSeq" id="WP_026848666.1">
    <property type="nucleotide sequence ID" value="NZ_CP011454.1"/>
</dbReference>
<reference evidence="2 3" key="2">
    <citation type="journal article" date="2016" name="Environ. Microbiol. Rep.">
        <title>Metagenomic evidence for the presence of phototrophic Gemmatimonadetes bacteria in diverse environments.</title>
        <authorList>
            <person name="Zeng Y."/>
            <person name="Baumbach J."/>
            <person name="Barbosa E.G."/>
            <person name="Azevedo V."/>
            <person name="Zhang C."/>
            <person name="Koblizek M."/>
        </authorList>
    </citation>
    <scope>NUCLEOTIDE SEQUENCE [LARGE SCALE GENOMIC DNA]</scope>
    <source>
        <strain evidence="2 3">AP64</strain>
    </source>
</reference>
<protein>
    <recommendedName>
        <fullName evidence="4">AttH domain-containing protein</fullName>
    </recommendedName>
</protein>
<dbReference type="KEGG" id="gph:GEMMAAP_14080"/>
<name>A0A143BKT3_9BACT</name>
<organism evidence="2 3">
    <name type="scientific">Gemmatimonas phototrophica</name>
    <dbReference type="NCBI Taxonomy" id="1379270"/>
    <lineage>
        <taxon>Bacteria</taxon>
        <taxon>Pseudomonadati</taxon>
        <taxon>Gemmatimonadota</taxon>
        <taxon>Gemmatimonadia</taxon>
        <taxon>Gemmatimonadales</taxon>
        <taxon>Gemmatimonadaceae</taxon>
        <taxon>Gemmatimonas</taxon>
    </lineage>
</organism>
<dbReference type="Proteomes" id="UP000076404">
    <property type="component" value="Chromosome"/>
</dbReference>
<keyword evidence="1" id="KW-1133">Transmembrane helix</keyword>
<dbReference type="OrthoDB" id="4690318at2"/>
<accession>A0A143BKT3</accession>
<evidence type="ECO:0000313" key="3">
    <source>
        <dbReference type="Proteomes" id="UP000076404"/>
    </source>
</evidence>
<evidence type="ECO:0000256" key="1">
    <source>
        <dbReference type="SAM" id="Phobius"/>
    </source>
</evidence>
<keyword evidence="1" id="KW-0812">Transmembrane</keyword>
<feature type="transmembrane region" description="Helical" evidence="1">
    <location>
        <begin position="29"/>
        <end position="49"/>
    </location>
</feature>
<sequence>MNAWRLATSWLLAWRTVSTRPWRAMLLCGGFGVGVGVMIVLLAVGEAMVRQASQERLVGGGQVTVLPEGIDIEVLTTGGLGGLFFSVPNARFVHRQVLSAPRLADAVGVAAPQLEGKLLYLTTPDGVEYPVRASGEVPSATRQLGAMPRIAQGAWDDDASDARWMRPTAAELRHDIDHFHRPADGMANAESWGEWHYFNVLSADASRWAFITFLVGGDVRGQQWGGQLLVTLHERGRPPRRFVTNVPRERVRFSLQDADVQIGEGRVTVLPDGRYAVKSVGREVGTNAVLTVDLVVSPAPRVEFPGATLVSGDFTSGYAVPALRAAATGSICVAGRCDRYENAQAYHDHNWGGWRGVTWEWGATRAGAYTLLFGRVTPEDTTGGTSPLFVYVTDERGFLALFRPRVIQYNDARVVRTAAGDLSVPATADLFDVRGGDTLHLQLTVDDAVATDTRIGLAERGEGNYARGLARPWFIQMAGEANLRGRIRGRVLEGRGRGFFETYR</sequence>